<keyword evidence="2" id="KW-0812">Transmembrane</keyword>
<dbReference type="OrthoDB" id="3264110at2"/>
<feature type="transmembrane region" description="Helical" evidence="2">
    <location>
        <begin position="694"/>
        <end position="716"/>
    </location>
</feature>
<name>A0A077LWZ1_9MICO</name>
<sequence>MTPRRLSLLLAAVGVLVLGLVGVVLPGASAATTPATSGAAATPHAPVILIGTGGLTWSDVSQDRTPALWSYLRDGSSGVMTIRSVFTNTCPIDGWLGISSGARAAGPGPDGKVARRTTDPCPPISPVVDGRVRDWPVYEHSAASNRFDAHLGLLGDEAKRGGVCITAVGPGAAVAAARSDGSVDRYADYDPARLAAELAACPIAVVDVGSVRDPADVAPGEAVPAATKEEQVEDVDARIGAVTAAAPKGADILLGSLSDAGRSERLRLAAAQGPAYGPGTLDSPSTRQPGLIQIQDLTVTVLDRAGLPVPDDLGGAVLGSHPADSGSESLARDRLRHLVDYDQASHEVHSLVPPFFNGVVYTQLVIYALVALFWKGKIGSERTRLRAIQAARIVAVVASTVPAASFLANLLPWWRFESPMLGVVGAVALFVALLSAVALLGPWGRTLFGPMVVVTTGTMLVLGIDVMTGSRLQLSSLMGLQPVIGGRYYGMGNVTFALFATSALLLATVVANHYVVAGRPRVAALAAGAVCVVAVVVDGAPFWGADGGGPPAMIPAAAYLVLSVLGIRITWRRALLLAVGTVALFLLVMFLDWLRPPASRSHLGRFFQSIIDGGAWDIVVRKGQQNLDILFGNYRLTLLVPVALVFVIYIMARPTSWGSRALQTSFDRAPVLRTGLISVLVMLTIGFLDNDSGVAIPAVGATIAVPFIIAVAMWSLEDEVRASRPARTGRRAARVRPAGRAPRGQATPPVPPTA</sequence>
<feature type="transmembrane region" description="Helical" evidence="2">
    <location>
        <begin position="549"/>
        <end position="567"/>
    </location>
</feature>
<evidence type="ECO:0000313" key="4">
    <source>
        <dbReference type="Proteomes" id="UP000035721"/>
    </source>
</evidence>
<feature type="transmembrane region" description="Helical" evidence="2">
    <location>
        <begin position="671"/>
        <end position="688"/>
    </location>
</feature>
<feature type="transmembrane region" description="Helical" evidence="2">
    <location>
        <begin position="634"/>
        <end position="651"/>
    </location>
</feature>
<dbReference type="Proteomes" id="UP000035721">
    <property type="component" value="Unassembled WGS sequence"/>
</dbReference>
<dbReference type="EMBL" id="CAJB01000034">
    <property type="protein sequence ID" value="CCH76460.1"/>
    <property type="molecule type" value="Genomic_DNA"/>
</dbReference>
<evidence type="ECO:0000256" key="2">
    <source>
        <dbReference type="SAM" id="Phobius"/>
    </source>
</evidence>
<keyword evidence="2" id="KW-0472">Membrane</keyword>
<protein>
    <submittedName>
        <fullName evidence="3">Uncharacterized protein</fullName>
    </submittedName>
</protein>
<feature type="transmembrane region" description="Helical" evidence="2">
    <location>
        <begin position="488"/>
        <end position="510"/>
    </location>
</feature>
<comment type="caution">
    <text evidence="3">The sequence shown here is derived from an EMBL/GenBank/DDBJ whole genome shotgun (WGS) entry which is preliminary data.</text>
</comment>
<feature type="transmembrane region" description="Helical" evidence="2">
    <location>
        <begin position="574"/>
        <end position="594"/>
    </location>
</feature>
<feature type="transmembrane region" description="Helical" evidence="2">
    <location>
        <begin position="394"/>
        <end position="414"/>
    </location>
</feature>
<feature type="transmembrane region" description="Helical" evidence="2">
    <location>
        <begin position="447"/>
        <end position="468"/>
    </location>
</feature>
<feature type="region of interest" description="Disordered" evidence="1">
    <location>
        <begin position="725"/>
        <end position="754"/>
    </location>
</feature>
<feature type="transmembrane region" description="Helical" evidence="2">
    <location>
        <begin position="355"/>
        <end position="374"/>
    </location>
</feature>
<dbReference type="InterPro" id="IPR006311">
    <property type="entry name" value="TAT_signal"/>
</dbReference>
<gene>
    <name evidence="3" type="ORF">BN12_1290006</name>
</gene>
<dbReference type="AlphaFoldDB" id="A0A077LWZ1"/>
<organism evidence="3 4">
    <name type="scientific">Nostocoides japonicum T1-X7</name>
    <dbReference type="NCBI Taxonomy" id="1194083"/>
    <lineage>
        <taxon>Bacteria</taxon>
        <taxon>Bacillati</taxon>
        <taxon>Actinomycetota</taxon>
        <taxon>Actinomycetes</taxon>
        <taxon>Micrococcales</taxon>
        <taxon>Intrasporangiaceae</taxon>
        <taxon>Nostocoides</taxon>
    </lineage>
</organism>
<keyword evidence="4" id="KW-1185">Reference proteome</keyword>
<accession>A0A077LWZ1</accession>
<feature type="transmembrane region" description="Helical" evidence="2">
    <location>
        <begin position="420"/>
        <end position="440"/>
    </location>
</feature>
<dbReference type="PROSITE" id="PS51318">
    <property type="entry name" value="TAT"/>
    <property type="match status" value="1"/>
</dbReference>
<feature type="compositionally biased region" description="Low complexity" evidence="1">
    <location>
        <begin position="735"/>
        <end position="747"/>
    </location>
</feature>
<keyword evidence="2" id="KW-1133">Transmembrane helix</keyword>
<dbReference type="STRING" id="1194083.BN12_1290006"/>
<proteinExistence type="predicted"/>
<evidence type="ECO:0000256" key="1">
    <source>
        <dbReference type="SAM" id="MobiDB-lite"/>
    </source>
</evidence>
<dbReference type="RefSeq" id="WP_083454640.1">
    <property type="nucleotide sequence ID" value="NZ_HF570958.1"/>
</dbReference>
<reference evidence="3 4" key="1">
    <citation type="journal article" date="2013" name="ISME J.">
        <title>A metabolic model for members of the genus Tetrasphaera involved in enhanced biological phosphorus removal.</title>
        <authorList>
            <person name="Kristiansen R."/>
            <person name="Nguyen H.T.T."/>
            <person name="Saunders A.M."/>
            <person name="Nielsen J.L."/>
            <person name="Wimmer R."/>
            <person name="Le V.Q."/>
            <person name="McIlroy S.J."/>
            <person name="Petrovski S."/>
            <person name="Seviour R.J."/>
            <person name="Calteau A."/>
            <person name="Nielsen K.L."/>
            <person name="Nielsen P.H."/>
        </authorList>
    </citation>
    <scope>NUCLEOTIDE SEQUENCE [LARGE SCALE GENOMIC DNA]</scope>
    <source>
        <strain evidence="3 4">T1-X7</strain>
    </source>
</reference>
<evidence type="ECO:0000313" key="3">
    <source>
        <dbReference type="EMBL" id="CCH76460.1"/>
    </source>
</evidence>
<feature type="transmembrane region" description="Helical" evidence="2">
    <location>
        <begin position="522"/>
        <end position="543"/>
    </location>
</feature>